<dbReference type="EMBL" id="VORB01000003">
    <property type="protein sequence ID" value="TXC81687.1"/>
    <property type="molecule type" value="Genomic_DNA"/>
</dbReference>
<name>A0A5C6V984_9FLAO</name>
<evidence type="ECO:0000313" key="3">
    <source>
        <dbReference type="Proteomes" id="UP000321168"/>
    </source>
</evidence>
<comment type="caution">
    <text evidence="2">The sequence shown here is derived from an EMBL/GenBank/DDBJ whole genome shotgun (WGS) entry which is preliminary data.</text>
</comment>
<dbReference type="Proteomes" id="UP000321168">
    <property type="component" value="Unassembled WGS sequence"/>
</dbReference>
<dbReference type="OrthoDB" id="9932726at2"/>
<dbReference type="AlphaFoldDB" id="A0A5C6V984"/>
<organism evidence="2 3">
    <name type="scientific">Luteibaculum oceani</name>
    <dbReference type="NCBI Taxonomy" id="1294296"/>
    <lineage>
        <taxon>Bacteria</taxon>
        <taxon>Pseudomonadati</taxon>
        <taxon>Bacteroidota</taxon>
        <taxon>Flavobacteriia</taxon>
        <taxon>Flavobacteriales</taxon>
        <taxon>Luteibaculaceae</taxon>
        <taxon>Luteibaculum</taxon>
    </lineage>
</organism>
<proteinExistence type="predicted"/>
<keyword evidence="1" id="KW-0732">Signal</keyword>
<accession>A0A5C6V984</accession>
<protein>
    <submittedName>
        <fullName evidence="2">Uncharacterized protein</fullName>
    </submittedName>
</protein>
<keyword evidence="3" id="KW-1185">Reference proteome</keyword>
<feature type="chain" id="PRO_5023105402" evidence="1">
    <location>
        <begin position="21"/>
        <end position="150"/>
    </location>
</feature>
<reference evidence="2 3" key="1">
    <citation type="submission" date="2019-08" db="EMBL/GenBank/DDBJ databases">
        <title>Genome of Luteibaculum oceani JCM 18817.</title>
        <authorList>
            <person name="Bowman J.P."/>
        </authorList>
    </citation>
    <scope>NUCLEOTIDE SEQUENCE [LARGE SCALE GENOMIC DNA]</scope>
    <source>
        <strain evidence="2 3">JCM 18817</strain>
    </source>
</reference>
<evidence type="ECO:0000256" key="1">
    <source>
        <dbReference type="SAM" id="SignalP"/>
    </source>
</evidence>
<dbReference type="RefSeq" id="WP_147013638.1">
    <property type="nucleotide sequence ID" value="NZ_VORB01000003.1"/>
</dbReference>
<gene>
    <name evidence="2" type="ORF">FRX97_03995</name>
</gene>
<evidence type="ECO:0000313" key="2">
    <source>
        <dbReference type="EMBL" id="TXC81687.1"/>
    </source>
</evidence>
<sequence>MKKLVLIFSVLFGLCEMSNAQFELTPVSDWMTVSSTKDFKISYTYADCRIPSEGLFAEYILLRLENLSKETVEVTWYNDTYYDGECTNCDHESRDRLRRLVLAPGEVREGRCKVGLNEGLRIHRKWLDLQGYPVLDKAVMTEVSVNSLEK</sequence>
<feature type="signal peptide" evidence="1">
    <location>
        <begin position="1"/>
        <end position="20"/>
    </location>
</feature>